<dbReference type="EMBL" id="UYYB01027253">
    <property type="protein sequence ID" value="VDM72788.1"/>
    <property type="molecule type" value="Genomic_DNA"/>
</dbReference>
<accession>A0A3P7L0A0</accession>
<protein>
    <submittedName>
        <fullName evidence="2">Uncharacterized protein</fullName>
    </submittedName>
</protein>
<keyword evidence="3" id="KW-1185">Reference proteome</keyword>
<sequence>MNITILFQLAADSASNGHHNVHFTTNLLLGDVDACLESLIAWVQFLLFDYGNAFNKAASFRTDRIPEAAFFARTHCPSQLQRIMRLWKEKADRVQKNTTRKIGESLADPGKYENLFPEWAASQKAESYLRELSKLAVPASVRAPTNAQRNVQEELETALNTGAVTFDETGQAHLRGTSRKSASSVNSAQSKLSPTPAATLAAAAVAAPLAAEVTRRRTPSPPHREPTPEPEQENGRQVVGPIVICFHTLDSQSV</sequence>
<proteinExistence type="predicted"/>
<feature type="region of interest" description="Disordered" evidence="1">
    <location>
        <begin position="212"/>
        <end position="238"/>
    </location>
</feature>
<gene>
    <name evidence="2" type="ORF">SVUK_LOCUS7786</name>
</gene>
<reference evidence="2 3" key="1">
    <citation type="submission" date="2018-11" db="EMBL/GenBank/DDBJ databases">
        <authorList>
            <consortium name="Pathogen Informatics"/>
        </authorList>
    </citation>
    <scope>NUCLEOTIDE SEQUENCE [LARGE SCALE GENOMIC DNA]</scope>
</reference>
<dbReference type="OrthoDB" id="2150324at2759"/>
<evidence type="ECO:0000313" key="3">
    <source>
        <dbReference type="Proteomes" id="UP000270094"/>
    </source>
</evidence>
<feature type="region of interest" description="Disordered" evidence="1">
    <location>
        <begin position="169"/>
        <end position="193"/>
    </location>
</feature>
<organism evidence="2 3">
    <name type="scientific">Strongylus vulgaris</name>
    <name type="common">Blood worm</name>
    <dbReference type="NCBI Taxonomy" id="40348"/>
    <lineage>
        <taxon>Eukaryota</taxon>
        <taxon>Metazoa</taxon>
        <taxon>Ecdysozoa</taxon>
        <taxon>Nematoda</taxon>
        <taxon>Chromadorea</taxon>
        <taxon>Rhabditida</taxon>
        <taxon>Rhabditina</taxon>
        <taxon>Rhabditomorpha</taxon>
        <taxon>Strongyloidea</taxon>
        <taxon>Strongylidae</taxon>
        <taxon>Strongylus</taxon>
    </lineage>
</organism>
<dbReference type="AlphaFoldDB" id="A0A3P7L0A0"/>
<evidence type="ECO:0000313" key="2">
    <source>
        <dbReference type="EMBL" id="VDM72788.1"/>
    </source>
</evidence>
<evidence type="ECO:0000256" key="1">
    <source>
        <dbReference type="SAM" id="MobiDB-lite"/>
    </source>
</evidence>
<name>A0A3P7L0A0_STRVU</name>
<feature type="compositionally biased region" description="Polar residues" evidence="1">
    <location>
        <begin position="179"/>
        <end position="193"/>
    </location>
</feature>
<dbReference type="Proteomes" id="UP000270094">
    <property type="component" value="Unassembled WGS sequence"/>
</dbReference>
<dbReference type="Gene3D" id="1.25.40.470">
    <property type="match status" value="1"/>
</dbReference>